<dbReference type="Proteomes" id="UP000319143">
    <property type="component" value="Unassembled WGS sequence"/>
</dbReference>
<dbReference type="OrthoDB" id="9793184at2"/>
<organism evidence="2 3">
    <name type="scientific">Novipirellula artificiosorum</name>
    <dbReference type="NCBI Taxonomy" id="2528016"/>
    <lineage>
        <taxon>Bacteria</taxon>
        <taxon>Pseudomonadati</taxon>
        <taxon>Planctomycetota</taxon>
        <taxon>Planctomycetia</taxon>
        <taxon>Pirellulales</taxon>
        <taxon>Pirellulaceae</taxon>
        <taxon>Novipirellula</taxon>
    </lineage>
</organism>
<gene>
    <name evidence="2" type="ORF">Poly41_35140</name>
</gene>
<dbReference type="InterPro" id="IPR011051">
    <property type="entry name" value="RmlC_Cupin_sf"/>
</dbReference>
<dbReference type="CDD" id="cd02230">
    <property type="entry name" value="cupin_HP0902-like"/>
    <property type="match status" value="1"/>
</dbReference>
<dbReference type="SUPFAM" id="SSF51182">
    <property type="entry name" value="RmlC-like cupins"/>
    <property type="match status" value="1"/>
</dbReference>
<dbReference type="Pfam" id="PF07883">
    <property type="entry name" value="Cupin_2"/>
    <property type="match status" value="1"/>
</dbReference>
<dbReference type="InterPro" id="IPR014710">
    <property type="entry name" value="RmlC-like_jellyroll"/>
</dbReference>
<dbReference type="Gene3D" id="2.60.120.10">
    <property type="entry name" value="Jelly Rolls"/>
    <property type="match status" value="1"/>
</dbReference>
<dbReference type="EMBL" id="SJPV01000005">
    <property type="protein sequence ID" value="TWU37384.1"/>
    <property type="molecule type" value="Genomic_DNA"/>
</dbReference>
<accession>A0A5C6DMK9</accession>
<comment type="caution">
    <text evidence="2">The sequence shown here is derived from an EMBL/GenBank/DDBJ whole genome shotgun (WGS) entry which is preliminary data.</text>
</comment>
<feature type="domain" description="Cupin type-2" evidence="1">
    <location>
        <begin position="37"/>
        <end position="98"/>
    </location>
</feature>
<proteinExistence type="predicted"/>
<dbReference type="RefSeq" id="WP_146527773.1">
    <property type="nucleotide sequence ID" value="NZ_SJPV01000005.1"/>
</dbReference>
<dbReference type="PANTHER" id="PTHR37694">
    <property type="entry name" value="SLR8022 PROTEIN"/>
    <property type="match status" value="1"/>
</dbReference>
<evidence type="ECO:0000313" key="3">
    <source>
        <dbReference type="Proteomes" id="UP000319143"/>
    </source>
</evidence>
<evidence type="ECO:0000259" key="1">
    <source>
        <dbReference type="Pfam" id="PF07883"/>
    </source>
</evidence>
<dbReference type="InterPro" id="IPR013096">
    <property type="entry name" value="Cupin_2"/>
</dbReference>
<sequence>MPATTFTNLAKEVDIPDDGTISKTLYQDDRLKVVLFGFAAGQELSEHTAAVPAVLQFLDGEATVTLGGDEFVSQPNTFVHMPANLPHSIAAKKPTRMLLLLLKTPK</sequence>
<reference evidence="2 3" key="1">
    <citation type="submission" date="2019-02" db="EMBL/GenBank/DDBJ databases">
        <title>Deep-cultivation of Planctomycetes and their phenomic and genomic characterization uncovers novel biology.</title>
        <authorList>
            <person name="Wiegand S."/>
            <person name="Jogler M."/>
            <person name="Boedeker C."/>
            <person name="Pinto D."/>
            <person name="Vollmers J."/>
            <person name="Rivas-Marin E."/>
            <person name="Kohn T."/>
            <person name="Peeters S.H."/>
            <person name="Heuer A."/>
            <person name="Rast P."/>
            <person name="Oberbeckmann S."/>
            <person name="Bunk B."/>
            <person name="Jeske O."/>
            <person name="Meyerdierks A."/>
            <person name="Storesund J.E."/>
            <person name="Kallscheuer N."/>
            <person name="Luecker S."/>
            <person name="Lage O.M."/>
            <person name="Pohl T."/>
            <person name="Merkel B.J."/>
            <person name="Hornburger P."/>
            <person name="Mueller R.-W."/>
            <person name="Bruemmer F."/>
            <person name="Labrenz M."/>
            <person name="Spormann A.M."/>
            <person name="Op Den Camp H."/>
            <person name="Overmann J."/>
            <person name="Amann R."/>
            <person name="Jetten M.S.M."/>
            <person name="Mascher T."/>
            <person name="Medema M.H."/>
            <person name="Devos D.P."/>
            <person name="Kaster A.-K."/>
            <person name="Ovreas L."/>
            <person name="Rohde M."/>
            <person name="Galperin M.Y."/>
            <person name="Jogler C."/>
        </authorList>
    </citation>
    <scope>NUCLEOTIDE SEQUENCE [LARGE SCALE GENOMIC DNA]</scope>
    <source>
        <strain evidence="2 3">Poly41</strain>
    </source>
</reference>
<protein>
    <recommendedName>
        <fullName evidence="1">Cupin type-2 domain-containing protein</fullName>
    </recommendedName>
</protein>
<name>A0A5C6DMK9_9BACT</name>
<keyword evidence="3" id="KW-1185">Reference proteome</keyword>
<evidence type="ECO:0000313" key="2">
    <source>
        <dbReference type="EMBL" id="TWU37384.1"/>
    </source>
</evidence>
<dbReference type="AlphaFoldDB" id="A0A5C6DMK9"/>
<dbReference type="PANTHER" id="PTHR37694:SF1">
    <property type="entry name" value="SLR8022 PROTEIN"/>
    <property type="match status" value="1"/>
</dbReference>